<dbReference type="InParanoid" id="F5Y845"/>
<keyword evidence="3" id="KW-1185">Reference proteome</keyword>
<dbReference type="Proteomes" id="UP000009222">
    <property type="component" value="Chromosome"/>
</dbReference>
<reference evidence="2 3" key="2">
    <citation type="journal article" date="2011" name="ISME J.">
        <title>RNA-seq reveals cooperative metabolic interactions between two termite-gut spirochete species in co-culture.</title>
        <authorList>
            <person name="Rosenthal A.Z."/>
            <person name="Matson E.G."/>
            <person name="Eldar A."/>
            <person name="Leadbetter J.R."/>
        </authorList>
    </citation>
    <scope>NUCLEOTIDE SEQUENCE [LARGE SCALE GENOMIC DNA]</scope>
    <source>
        <strain evidence="3">ATCC BAA-888 / DSM 13862 / ZAS-9</strain>
    </source>
</reference>
<proteinExistence type="predicted"/>
<dbReference type="InterPro" id="IPR000510">
    <property type="entry name" value="Nase/OxRdtase_comp1"/>
</dbReference>
<dbReference type="EMBL" id="CP001841">
    <property type="protein sequence ID" value="AEF83068.1"/>
    <property type="molecule type" value="Genomic_DNA"/>
</dbReference>
<dbReference type="AlphaFoldDB" id="F5Y845"/>
<evidence type="ECO:0000313" key="3">
    <source>
        <dbReference type="Proteomes" id="UP000009222"/>
    </source>
</evidence>
<evidence type="ECO:0000259" key="1">
    <source>
        <dbReference type="Pfam" id="PF00148"/>
    </source>
</evidence>
<accession>F5Y845</accession>
<dbReference type="Gene3D" id="3.40.50.1980">
    <property type="entry name" value="Nitrogenase molybdenum iron protein domain"/>
    <property type="match status" value="2"/>
</dbReference>
<name>F5Y845_LEAAZ</name>
<dbReference type="PANTHER" id="PTHR42956">
    <property type="entry name" value="NITROGENASE IRON-MOLYBDENUM COFACTOR BIOSYNTHESIS PROTEIN NIFE"/>
    <property type="match status" value="1"/>
</dbReference>
<reference evidence="3" key="1">
    <citation type="submission" date="2009-12" db="EMBL/GenBank/DDBJ databases">
        <title>Complete sequence of Treponema azotonutricium strain ZAS-9.</title>
        <authorList>
            <person name="Tetu S.G."/>
            <person name="Matson E."/>
            <person name="Ren Q."/>
            <person name="Seshadri R."/>
            <person name="Elbourne L."/>
            <person name="Hassan K.A."/>
            <person name="Durkin A."/>
            <person name="Radune D."/>
            <person name="Mohamoud Y."/>
            <person name="Shay R."/>
            <person name="Jin S."/>
            <person name="Zhang X."/>
            <person name="Lucey K."/>
            <person name="Ballor N.R."/>
            <person name="Ottesen E."/>
            <person name="Rosenthal R."/>
            <person name="Allen A."/>
            <person name="Leadbetter J.R."/>
            <person name="Paulsen I.T."/>
        </authorList>
    </citation>
    <scope>NUCLEOTIDE SEQUENCE [LARGE SCALE GENOMIC DNA]</scope>
    <source>
        <strain evidence="3">ATCC BAA-888 / DSM 13862 / ZAS-9</strain>
    </source>
</reference>
<dbReference type="GO" id="GO:0016491">
    <property type="term" value="F:oxidoreductase activity"/>
    <property type="evidence" value="ECO:0007669"/>
    <property type="project" value="InterPro"/>
</dbReference>
<dbReference type="SUPFAM" id="SSF53807">
    <property type="entry name" value="Helical backbone' metal receptor"/>
    <property type="match status" value="1"/>
</dbReference>
<dbReference type="PANTHER" id="PTHR42956:SF1">
    <property type="entry name" value="NITROGENASE IRON-MOLYBDENUM COFACTOR BIOSYNTHESIS PROTEIN NIFE"/>
    <property type="match status" value="1"/>
</dbReference>
<dbReference type="eggNOG" id="COG2710">
    <property type="taxonomic scope" value="Bacteria"/>
</dbReference>
<protein>
    <submittedName>
        <fullName evidence="2">Oxidoreductase/nitrogenase, component 1</fullName>
    </submittedName>
</protein>
<dbReference type="KEGG" id="taz:TREAZ_2260"/>
<dbReference type="InterPro" id="IPR049939">
    <property type="entry name" value="NifE-like"/>
</dbReference>
<dbReference type="HOGENOM" id="CLU_051299_0_0_12"/>
<dbReference type="STRING" id="545695.TREAZ_2260"/>
<feature type="domain" description="Nitrogenase/oxidoreductase component 1" evidence="1">
    <location>
        <begin position="20"/>
        <end position="445"/>
    </location>
</feature>
<sequence length="449" mass="49496">MKAGGKMNNSFENITPDSLTGALFAVEGIGDACTILNGPTGCKFYHSAISDSQILRNPGYDPLEHLEINHFGQPRIPCTYLDSQDYIFGSGEKLSRIFKSTLESAAKKKYRLIGVINSPGAALIGDDIEQFLDSTIRKPAEEKLRGIPCFSLENTGFSDSFGVGFQKAMIKILETLPMNERNAKPKTVNLLGLTIYQKYYRQNYKTIKKLLELCGIEVIAAPGAGDTTTILSKIPEAALDVIIYPEYAREIALYLETQFGISYICLDEGPPIGFDSIKAFILQICRALNADPNKAIECIEQSRARAFMFLSRFSSLLGLPKGAFFSIKAESSTSYALTKWLCTYLGMIPAAISMNNEIDSIFAEKLKTFLDTINYPEALNNSVIETPTHILLGDGNTILELKNKGQKFCGIEIALPALGYLDITEKTLFGDQGALFLLEQILNGLRYVL</sequence>
<evidence type="ECO:0000313" key="2">
    <source>
        <dbReference type="EMBL" id="AEF83068.1"/>
    </source>
</evidence>
<organism evidence="2 3">
    <name type="scientific">Leadbettera azotonutricia (strain ATCC BAA-888 / DSM 13862 / ZAS-9)</name>
    <name type="common">Treponema azotonutricium</name>
    <dbReference type="NCBI Taxonomy" id="545695"/>
    <lineage>
        <taxon>Bacteria</taxon>
        <taxon>Pseudomonadati</taxon>
        <taxon>Spirochaetota</taxon>
        <taxon>Spirochaetia</taxon>
        <taxon>Spirochaetales</taxon>
        <taxon>Breznakiellaceae</taxon>
        <taxon>Leadbettera</taxon>
    </lineage>
</organism>
<gene>
    <name evidence="2" type="ordered locus">TREAZ_2260</name>
</gene>
<dbReference type="Pfam" id="PF00148">
    <property type="entry name" value="Oxidored_nitro"/>
    <property type="match status" value="1"/>
</dbReference>